<keyword evidence="1" id="KW-0472">Membrane</keyword>
<evidence type="ECO:0000313" key="2">
    <source>
        <dbReference type="EMBL" id="OEG19681.1"/>
    </source>
</evidence>
<organism evidence="2 3">
    <name type="scientific">Enterococcus termitis</name>
    <dbReference type="NCBI Taxonomy" id="332950"/>
    <lineage>
        <taxon>Bacteria</taxon>
        <taxon>Bacillati</taxon>
        <taxon>Bacillota</taxon>
        <taxon>Bacilli</taxon>
        <taxon>Lactobacillales</taxon>
        <taxon>Enterococcaceae</taxon>
        <taxon>Enterococcus</taxon>
    </lineage>
</organism>
<keyword evidence="1" id="KW-0812">Transmembrane</keyword>
<keyword evidence="3" id="KW-1185">Reference proteome</keyword>
<dbReference type="RefSeq" id="WP_069662296.1">
    <property type="nucleotide sequence ID" value="NZ_JBHUJJ010000001.1"/>
</dbReference>
<evidence type="ECO:0000313" key="3">
    <source>
        <dbReference type="Proteomes" id="UP000095094"/>
    </source>
</evidence>
<evidence type="ECO:0000256" key="1">
    <source>
        <dbReference type="SAM" id="Phobius"/>
    </source>
</evidence>
<keyword evidence="1" id="KW-1133">Transmembrane helix</keyword>
<protein>
    <submittedName>
        <fullName evidence="2">Uncharacterized protein</fullName>
    </submittedName>
</protein>
<dbReference type="Proteomes" id="UP000095094">
    <property type="component" value="Unassembled WGS sequence"/>
</dbReference>
<dbReference type="AlphaFoldDB" id="A0A1E5H462"/>
<gene>
    <name evidence="2" type="ORF">BCR25_14625</name>
</gene>
<dbReference type="OrthoDB" id="2185868at2"/>
<dbReference type="EMBL" id="MIJY01000003">
    <property type="protein sequence ID" value="OEG19681.1"/>
    <property type="molecule type" value="Genomic_DNA"/>
</dbReference>
<sequence length="108" mass="12175">MKRYRISLVTLILLTGFSLFQIAFDRVAAAEIQISGQIGKDEQAVEPSVEPEKKQELAQPMQTHIVLKKFPDTGFITNKLALIGLLVLLIYLTILIREAHRKRTGSSR</sequence>
<accession>A0A1E5H462</accession>
<name>A0A1E5H462_9ENTE</name>
<proteinExistence type="predicted"/>
<feature type="transmembrane region" description="Helical" evidence="1">
    <location>
        <begin position="76"/>
        <end position="96"/>
    </location>
</feature>
<comment type="caution">
    <text evidence="2">The sequence shown here is derived from an EMBL/GenBank/DDBJ whole genome shotgun (WGS) entry which is preliminary data.</text>
</comment>
<reference evidence="3" key="1">
    <citation type="submission" date="2016-09" db="EMBL/GenBank/DDBJ databases">
        <authorList>
            <person name="Gulvik C.A."/>
        </authorList>
    </citation>
    <scope>NUCLEOTIDE SEQUENCE [LARGE SCALE GENOMIC DNA]</scope>
    <source>
        <strain evidence="3">LMG 8895</strain>
    </source>
</reference>